<accession>A0A1B9H0J7</accession>
<dbReference type="AlphaFoldDB" id="A0A1B9H0J7"/>
<feature type="compositionally biased region" description="Basic and acidic residues" evidence="1">
    <location>
        <begin position="19"/>
        <end position="37"/>
    </location>
</feature>
<keyword evidence="3" id="KW-1185">Reference proteome</keyword>
<evidence type="ECO:0000313" key="2">
    <source>
        <dbReference type="EMBL" id="OCF36774.1"/>
    </source>
</evidence>
<organism evidence="2 3">
    <name type="scientific">Kwoniella heveanensis BCC8398</name>
    <dbReference type="NCBI Taxonomy" id="1296120"/>
    <lineage>
        <taxon>Eukaryota</taxon>
        <taxon>Fungi</taxon>
        <taxon>Dikarya</taxon>
        <taxon>Basidiomycota</taxon>
        <taxon>Agaricomycotina</taxon>
        <taxon>Tremellomycetes</taxon>
        <taxon>Tremellales</taxon>
        <taxon>Cryptococcaceae</taxon>
        <taxon>Kwoniella</taxon>
    </lineage>
</organism>
<sequence>MDETYKARLSASPHIHPHPLPDHTPPHQDSNHHHQGDTIHIQPHPNVYQGGGANQQPIPIQLPNIYVHPYPPPAPAPAPAPAPKEPAPAPVTVNVTSEMPNSSSSSATKKIGPFKLSKPHPLLWVSLILSFIALILEVPKGSLPTITGRHKALRTQEKLVAEKLALLTKLSTFLPPPLSSLVAPLDPSNPLPTSLLALNDRRQLDLLRLAPHLRFWNTALGAPYGVGVGSGDGSGWWSIEELGQGASVVRSKEGEKEREVWVLSMGEGDDPNTAALTSALTHSLLLRDRLQSEVSQLKATPCPTCPAHASPLGLSGGAVPGGGGHFHLTDSHHHVHGVRDNEDDELYQAARREEWERLEERKRREKEREREVEEREREVARREKWVVEEMRKMSEKIHGQATELTLEDRITERLKSYQRQLAHLRDEDAVPSKP</sequence>
<feature type="region of interest" description="Disordered" evidence="1">
    <location>
        <begin position="358"/>
        <end position="380"/>
    </location>
</feature>
<evidence type="ECO:0000256" key="1">
    <source>
        <dbReference type="SAM" id="MobiDB-lite"/>
    </source>
</evidence>
<proteinExistence type="predicted"/>
<reference evidence="2 3" key="1">
    <citation type="submission" date="2013-07" db="EMBL/GenBank/DDBJ databases">
        <title>The Genome Sequence of Cryptococcus heveanensis BCC8398.</title>
        <authorList>
            <consortium name="The Broad Institute Genome Sequencing Platform"/>
            <person name="Cuomo C."/>
            <person name="Litvintseva A."/>
            <person name="Chen Y."/>
            <person name="Heitman J."/>
            <person name="Sun S."/>
            <person name="Springer D."/>
            <person name="Dromer F."/>
            <person name="Young S.K."/>
            <person name="Zeng Q."/>
            <person name="Gargeya S."/>
            <person name="Fitzgerald M."/>
            <person name="Abouelleil A."/>
            <person name="Alvarado L."/>
            <person name="Berlin A.M."/>
            <person name="Chapman S.B."/>
            <person name="Dewar J."/>
            <person name="Goldberg J."/>
            <person name="Griggs A."/>
            <person name="Gujja S."/>
            <person name="Hansen M."/>
            <person name="Howarth C."/>
            <person name="Imamovic A."/>
            <person name="Larimer J."/>
            <person name="McCowan C."/>
            <person name="Murphy C."/>
            <person name="Pearson M."/>
            <person name="Priest M."/>
            <person name="Roberts A."/>
            <person name="Saif S."/>
            <person name="Shea T."/>
            <person name="Sykes S."/>
            <person name="Wortman J."/>
            <person name="Nusbaum C."/>
            <person name="Birren B."/>
        </authorList>
    </citation>
    <scope>NUCLEOTIDE SEQUENCE [LARGE SCALE GENOMIC DNA]</scope>
    <source>
        <strain evidence="2 3">BCC8398</strain>
    </source>
</reference>
<name>A0A1B9H0J7_9TREE</name>
<gene>
    <name evidence="2" type="ORF">I316_01370</name>
</gene>
<dbReference type="OrthoDB" id="2596625at2759"/>
<dbReference type="EMBL" id="KI669494">
    <property type="protein sequence ID" value="OCF36774.1"/>
    <property type="molecule type" value="Genomic_DNA"/>
</dbReference>
<protein>
    <submittedName>
        <fullName evidence="2">Uncharacterized protein</fullName>
    </submittedName>
</protein>
<feature type="region of interest" description="Disordered" evidence="1">
    <location>
        <begin position="1"/>
        <end position="66"/>
    </location>
</feature>
<reference evidence="3" key="2">
    <citation type="submission" date="2013-12" db="EMBL/GenBank/DDBJ databases">
        <title>Evolution of pathogenesis and genome organization in the Tremellales.</title>
        <authorList>
            <person name="Cuomo C."/>
            <person name="Litvintseva A."/>
            <person name="Heitman J."/>
            <person name="Chen Y."/>
            <person name="Sun S."/>
            <person name="Springer D."/>
            <person name="Dromer F."/>
            <person name="Young S."/>
            <person name="Zeng Q."/>
            <person name="Chapman S."/>
            <person name="Gujja S."/>
            <person name="Saif S."/>
            <person name="Birren B."/>
        </authorList>
    </citation>
    <scope>NUCLEOTIDE SEQUENCE [LARGE SCALE GENOMIC DNA]</scope>
    <source>
        <strain evidence="3">BCC8398</strain>
    </source>
</reference>
<evidence type="ECO:0000313" key="3">
    <source>
        <dbReference type="Proteomes" id="UP000092666"/>
    </source>
</evidence>
<dbReference type="Proteomes" id="UP000092666">
    <property type="component" value="Unassembled WGS sequence"/>
</dbReference>